<keyword evidence="2" id="KW-0238">DNA-binding</keyword>
<evidence type="ECO:0000313" key="6">
    <source>
        <dbReference type="EMBL" id="AGO61900.1"/>
    </source>
</evidence>
<dbReference type="GO" id="GO:0004803">
    <property type="term" value="F:transposase activity"/>
    <property type="evidence" value="ECO:0007669"/>
    <property type="project" value="InterPro"/>
</dbReference>
<feature type="coiled-coil region" evidence="4">
    <location>
        <begin position="1"/>
        <end position="58"/>
    </location>
</feature>
<proteinExistence type="predicted"/>
<dbReference type="Proteomes" id="UP000014660">
    <property type="component" value="Chromosome"/>
</dbReference>
<name>S0AU46_FERAC</name>
<protein>
    <submittedName>
        <fullName evidence="6">Transposase</fullName>
    </submittedName>
</protein>
<dbReference type="EMBL" id="CP004145">
    <property type="protein sequence ID" value="AGO61900.1"/>
    <property type="molecule type" value="Genomic_DNA"/>
</dbReference>
<dbReference type="HOGENOM" id="CLU_036805_12_1_2"/>
<evidence type="ECO:0000256" key="2">
    <source>
        <dbReference type="ARBA" id="ARBA00023125"/>
    </source>
</evidence>
<dbReference type="Pfam" id="PF00872">
    <property type="entry name" value="Transposase_mut"/>
    <property type="match status" value="1"/>
</dbReference>
<dbReference type="GO" id="GO:0003677">
    <property type="term" value="F:DNA binding"/>
    <property type="evidence" value="ECO:0007669"/>
    <property type="project" value="UniProtKB-KW"/>
</dbReference>
<keyword evidence="5" id="KW-0472">Membrane</keyword>
<sequence>MKKVQDQLKEVKEKIKSYGLNRENMRDLKKWILNDLMNEEAEEQINASRYERNNNRKDYRNGYKQRSLLTTDGKILLDKPQFRETSFHTAVFDNYSRVEKSVESIILESYLSGVSTRSVNKVVQSLDVQVSASYVSSLSSRLDKTVNEFLERKIDGEYRFIYIDGTYLKIRDNGRYRNKAIYICVGINSDGYREILGSRIYDSETEIEWELFLDDLKKRELTGFHALLNCLNVLIIILLWLPFGSNFIEQV</sequence>
<reference evidence="6 7" key="1">
    <citation type="journal article" date="2007" name="Proc. Natl. Acad. Sci. U.S.A.">
        <title>Genome dynamics in a natural archaeal population.</title>
        <authorList>
            <person name="Allen E.E."/>
            <person name="Tyson G.W."/>
            <person name="Whitaker R.J."/>
            <person name="Detter J.C."/>
            <person name="Richardson P.M."/>
            <person name="Banfield J.F."/>
        </authorList>
    </citation>
    <scope>NUCLEOTIDE SEQUENCE [LARGE SCALE GENOMIC DNA]</scope>
    <source>
        <strain evidence="7">fer1</strain>
    </source>
</reference>
<gene>
    <name evidence="6" type="ORF">FACI_IFERC00001G1924</name>
</gene>
<evidence type="ECO:0000256" key="1">
    <source>
        <dbReference type="ARBA" id="ARBA00022578"/>
    </source>
</evidence>
<dbReference type="GO" id="GO:0006313">
    <property type="term" value="P:DNA transposition"/>
    <property type="evidence" value="ECO:0007669"/>
    <property type="project" value="InterPro"/>
</dbReference>
<dbReference type="KEGG" id="fac:FACI_IFERC01G1924"/>
<keyword evidence="5" id="KW-1133">Transmembrane helix</keyword>
<dbReference type="PANTHER" id="PTHR33217:SF7">
    <property type="entry name" value="TRANSPOSASE FOR INSERTION SEQUENCE ELEMENT IS1081"/>
    <property type="match status" value="1"/>
</dbReference>
<dbReference type="PANTHER" id="PTHR33217">
    <property type="entry name" value="TRANSPOSASE FOR INSERTION SEQUENCE ELEMENT IS1081"/>
    <property type="match status" value="1"/>
</dbReference>
<keyword evidence="3" id="KW-0233">DNA recombination</keyword>
<accession>S0AU46</accession>
<keyword evidence="4" id="KW-0175">Coiled coil</keyword>
<keyword evidence="5" id="KW-0812">Transmembrane</keyword>
<evidence type="ECO:0000256" key="4">
    <source>
        <dbReference type="SAM" id="Coils"/>
    </source>
</evidence>
<evidence type="ECO:0000256" key="3">
    <source>
        <dbReference type="ARBA" id="ARBA00023172"/>
    </source>
</evidence>
<keyword evidence="7" id="KW-1185">Reference proteome</keyword>
<feature type="transmembrane region" description="Helical" evidence="5">
    <location>
        <begin position="226"/>
        <end position="243"/>
    </location>
</feature>
<keyword evidence="1" id="KW-0815">Transposition</keyword>
<organism evidence="6 7">
    <name type="scientific">Ferroplasma acidarmanus Fer1</name>
    <dbReference type="NCBI Taxonomy" id="333146"/>
    <lineage>
        <taxon>Archaea</taxon>
        <taxon>Methanobacteriati</taxon>
        <taxon>Thermoplasmatota</taxon>
        <taxon>Thermoplasmata</taxon>
        <taxon>Thermoplasmatales</taxon>
        <taxon>Ferroplasmaceae</taxon>
        <taxon>Ferroplasma</taxon>
    </lineage>
</organism>
<evidence type="ECO:0000313" key="7">
    <source>
        <dbReference type="Proteomes" id="UP000014660"/>
    </source>
</evidence>
<dbReference type="AlphaFoldDB" id="S0AU46"/>
<dbReference type="InterPro" id="IPR001207">
    <property type="entry name" value="Transposase_mutator"/>
</dbReference>
<evidence type="ECO:0000256" key="5">
    <source>
        <dbReference type="SAM" id="Phobius"/>
    </source>
</evidence>